<evidence type="ECO:0000259" key="7">
    <source>
        <dbReference type="Pfam" id="PF23892"/>
    </source>
</evidence>
<reference evidence="9 10" key="1">
    <citation type="journal article" date="2024" name="ISME J.">
        <title>Tailless and filamentous prophages are predominant in marine Vibrio.</title>
        <authorList>
            <person name="Steensen K."/>
            <person name="Seneca J."/>
            <person name="Bartlau N."/>
            <person name="Yu X.A."/>
            <person name="Hussain F.A."/>
            <person name="Polz M.F."/>
        </authorList>
    </citation>
    <scope>NUCLEOTIDE SEQUENCE [LARGE SCALE GENOMIC DNA]</scope>
    <source>
        <strain evidence="9 10">10N.222.51.A1</strain>
    </source>
</reference>
<comment type="subcellular location">
    <subcellularLocation>
        <location evidence="1">Cell envelope</location>
    </subcellularLocation>
</comment>
<dbReference type="PANTHER" id="PTHR47870:SF1">
    <property type="entry name" value="CYTOCHROME C-TYPE BIOGENESIS PROTEIN CCMH"/>
    <property type="match status" value="1"/>
</dbReference>
<feature type="repeat" description="TPR" evidence="5">
    <location>
        <begin position="166"/>
        <end position="199"/>
    </location>
</feature>
<dbReference type="Pfam" id="PF23914">
    <property type="entry name" value="TPR_CcmH_CycH"/>
    <property type="match status" value="1"/>
</dbReference>
<comment type="caution">
    <text evidence="9">The sequence shown here is derived from an EMBL/GenBank/DDBJ whole genome shotgun (WGS) entry which is preliminary data.</text>
</comment>
<dbReference type="RefSeq" id="WP_372267298.1">
    <property type="nucleotide sequence ID" value="NZ_JBFRUW010000062.1"/>
</dbReference>
<keyword evidence="6" id="KW-0812">Transmembrane</keyword>
<evidence type="ECO:0000313" key="10">
    <source>
        <dbReference type="Proteomes" id="UP001570417"/>
    </source>
</evidence>
<dbReference type="NCBIfam" id="TIGR03142">
    <property type="entry name" value="cytochro_ccmI"/>
    <property type="match status" value="1"/>
</dbReference>
<evidence type="ECO:0000313" key="9">
    <source>
        <dbReference type="EMBL" id="MFA0569982.1"/>
    </source>
</evidence>
<evidence type="ECO:0000256" key="2">
    <source>
        <dbReference type="ARBA" id="ARBA00022737"/>
    </source>
</evidence>
<dbReference type="InterPro" id="IPR017560">
    <property type="entry name" value="Cyt_c_biogenesis_CcmI"/>
</dbReference>
<protein>
    <submittedName>
        <fullName evidence="9">C-type cytochrome biogenesis protein CcmI</fullName>
    </submittedName>
</protein>
<dbReference type="InterPro" id="IPR056413">
    <property type="entry name" value="TPR_CcmH_CycH"/>
</dbReference>
<dbReference type="Pfam" id="PF23892">
    <property type="entry name" value="Ig_CycH"/>
    <property type="match status" value="1"/>
</dbReference>
<dbReference type="Proteomes" id="UP001570417">
    <property type="component" value="Unassembled WGS sequence"/>
</dbReference>
<keyword evidence="10" id="KW-1185">Reference proteome</keyword>
<dbReference type="InterPro" id="IPR056412">
    <property type="entry name" value="Ig_CycH"/>
</dbReference>
<dbReference type="InterPro" id="IPR019734">
    <property type="entry name" value="TPR_rpt"/>
</dbReference>
<dbReference type="EMBL" id="JBFRUW010000062">
    <property type="protein sequence ID" value="MFA0569982.1"/>
    <property type="molecule type" value="Genomic_DNA"/>
</dbReference>
<organism evidence="9 10">
    <name type="scientific">Vibrio gallaecicus</name>
    <dbReference type="NCBI Taxonomy" id="552386"/>
    <lineage>
        <taxon>Bacteria</taxon>
        <taxon>Pseudomonadati</taxon>
        <taxon>Pseudomonadota</taxon>
        <taxon>Gammaproteobacteria</taxon>
        <taxon>Vibrionales</taxon>
        <taxon>Vibrionaceae</taxon>
        <taxon>Vibrio</taxon>
    </lineage>
</organism>
<keyword evidence="4 5" id="KW-0802">TPR repeat</keyword>
<dbReference type="PANTHER" id="PTHR47870">
    <property type="entry name" value="CYTOCHROME C-TYPE BIOGENESIS PROTEIN CCMH"/>
    <property type="match status" value="1"/>
</dbReference>
<sequence>MTLFWISTVVLTLAAIALIAVPFLKRKANNDEALRDELNKAFYKDRLSELEVEAAEGLVENQQDLIADLKQSLLDDIPTQQKQQKTKTSIAGVLVPSVLLVVLISYGMYYKFGASDKVLHWQEVSSNLPALSKKLMSGSGEVLSDDELEDLTLALRTRLHYQPKDSTGWLLLGRIALANRDAGTAIDAMARAYKLEPKNEDVQLGYAQALMLSQDEAEQNEARLLLSRLIKNDYVDIRVFSLLAFDAFEQQDYAGAAKYWGIMQQMIGPEDSRYEMLARSIESAKKKMSPSESAVAGKSVAVTLTLSDQVNTSPDSVLIVSIHSADGSPMPIAAARYPLGSFPRTVVLDDGNSMMQGRNLSSLDTLMVRARLDSDGNVATRDADWYGESEVVELGAPVTVNIEKQYQ</sequence>
<accession>A0ABV4NFK5</accession>
<dbReference type="SUPFAM" id="SSF48452">
    <property type="entry name" value="TPR-like"/>
    <property type="match status" value="1"/>
</dbReference>
<dbReference type="PROSITE" id="PS50005">
    <property type="entry name" value="TPR"/>
    <property type="match status" value="1"/>
</dbReference>
<keyword evidence="6" id="KW-0472">Membrane</keyword>
<keyword evidence="6" id="KW-1133">Transmembrane helix</keyword>
<dbReference type="Gene3D" id="1.25.40.10">
    <property type="entry name" value="Tetratricopeptide repeat domain"/>
    <property type="match status" value="1"/>
</dbReference>
<evidence type="ECO:0000256" key="5">
    <source>
        <dbReference type="PROSITE-ProRule" id="PRU00339"/>
    </source>
</evidence>
<keyword evidence="2" id="KW-0677">Repeat</keyword>
<feature type="domain" description="Cytochrome c-type biogenesis protein H Ig-like" evidence="7">
    <location>
        <begin position="301"/>
        <end position="401"/>
    </location>
</feature>
<keyword evidence="3" id="KW-0201">Cytochrome c-type biogenesis</keyword>
<feature type="transmembrane region" description="Helical" evidence="6">
    <location>
        <begin position="90"/>
        <end position="109"/>
    </location>
</feature>
<dbReference type="InterPro" id="IPR011990">
    <property type="entry name" value="TPR-like_helical_dom_sf"/>
</dbReference>
<feature type="domain" description="Cytochrome c-type biogenesis protein H TPR" evidence="8">
    <location>
        <begin position="117"/>
        <end position="274"/>
    </location>
</feature>
<evidence type="ECO:0000256" key="3">
    <source>
        <dbReference type="ARBA" id="ARBA00022748"/>
    </source>
</evidence>
<name>A0ABV4NFK5_9VIBR</name>
<feature type="transmembrane region" description="Helical" evidence="6">
    <location>
        <begin position="6"/>
        <end position="24"/>
    </location>
</feature>
<dbReference type="InterPro" id="IPR051263">
    <property type="entry name" value="C-type_cytochrome_biogenesis"/>
</dbReference>
<evidence type="ECO:0000256" key="1">
    <source>
        <dbReference type="ARBA" id="ARBA00004196"/>
    </source>
</evidence>
<proteinExistence type="predicted"/>
<gene>
    <name evidence="9" type="primary">ccmI</name>
    <name evidence="9" type="ORF">AB4566_17040</name>
</gene>
<evidence type="ECO:0000256" key="6">
    <source>
        <dbReference type="SAM" id="Phobius"/>
    </source>
</evidence>
<evidence type="ECO:0000256" key="4">
    <source>
        <dbReference type="ARBA" id="ARBA00022803"/>
    </source>
</evidence>
<evidence type="ECO:0000259" key="8">
    <source>
        <dbReference type="Pfam" id="PF23914"/>
    </source>
</evidence>